<evidence type="ECO:0000313" key="2">
    <source>
        <dbReference type="EMBL" id="AAK65296.1"/>
    </source>
</evidence>
<feature type="compositionally biased region" description="Low complexity" evidence="1">
    <location>
        <begin position="53"/>
        <end position="82"/>
    </location>
</feature>
<reference evidence="2 3" key="1">
    <citation type="journal article" date="2001" name="Proc. Natl. Acad. Sci. U.S.A.">
        <title>Nucleotide sequence and predicted functions of the entire Sinorhizobium meliloti pSymA megaplasmid.</title>
        <authorList>
            <person name="Barnett M.J."/>
            <person name="Fisher R.F."/>
            <person name="Jones T."/>
            <person name="Komp C."/>
            <person name="Abola A.P."/>
            <person name="Barloy-Hubler F."/>
            <person name="Bowser L."/>
            <person name="Capela D."/>
            <person name="Galibert F."/>
            <person name="Gouzy J."/>
            <person name="Gurjal M."/>
            <person name="Hong A."/>
            <person name="Huizar L."/>
            <person name="Hyman R.W."/>
            <person name="Kahn D."/>
            <person name="Kahn M.L."/>
            <person name="Kalman S."/>
            <person name="Keating D.H."/>
            <person name="Palm C."/>
            <person name="Peck M.C."/>
            <person name="Surzycki R."/>
            <person name="Wells D.H."/>
            <person name="Yeh K.-C."/>
            <person name="Davis R.W."/>
            <person name="Federspiel N.A."/>
            <person name="Long S.R."/>
        </authorList>
    </citation>
    <scope>NUCLEOTIDE SEQUENCE [LARGE SCALE GENOMIC DNA]</scope>
    <source>
        <strain evidence="2 3">1021</strain>
        <plasmid evidence="3">Plasmid pSymA</plasmid>
    </source>
</reference>
<dbReference type="AlphaFoldDB" id="Q92Z54"/>
<protein>
    <recommendedName>
        <fullName evidence="4">Integrase catalytic domain-containing protein</fullName>
    </recommendedName>
</protein>
<keyword evidence="2" id="KW-0614">Plasmid</keyword>
<proteinExistence type="predicted"/>
<gene>
    <name evidence="2" type="ORF">SMa1172</name>
</gene>
<evidence type="ECO:0000256" key="1">
    <source>
        <dbReference type="SAM" id="MobiDB-lite"/>
    </source>
</evidence>
<dbReference type="EMBL" id="AE006469">
    <property type="protein sequence ID" value="AAK65296.1"/>
    <property type="molecule type" value="Genomic_DNA"/>
</dbReference>
<dbReference type="EnsemblBacteria" id="AAK65296">
    <property type="protein sequence ID" value="AAK65296"/>
    <property type="gene ID" value="SMa1172"/>
</dbReference>
<sequence length="82" mass="8506">MRTAEGKLHLFVAIDRTSKFAYAELHEKAGNMAAAKFLRNLVAAVPYAIHTCSPTTESSSPTASTSSTASATTTASSTGSPK</sequence>
<dbReference type="OrthoDB" id="9803878at2"/>
<dbReference type="Proteomes" id="UP000001976">
    <property type="component" value="Plasmid pSymA"/>
</dbReference>
<dbReference type="PATRIC" id="fig|266834.11.peg.658"/>
<organism evidence="2 3">
    <name type="scientific">Rhizobium meliloti (strain 1021)</name>
    <name type="common">Ensifer meliloti</name>
    <name type="synonym">Sinorhizobium meliloti</name>
    <dbReference type="NCBI Taxonomy" id="266834"/>
    <lineage>
        <taxon>Bacteria</taxon>
        <taxon>Pseudomonadati</taxon>
        <taxon>Pseudomonadota</taxon>
        <taxon>Alphaproteobacteria</taxon>
        <taxon>Hyphomicrobiales</taxon>
        <taxon>Rhizobiaceae</taxon>
        <taxon>Sinorhizobium/Ensifer group</taxon>
        <taxon>Sinorhizobium</taxon>
    </lineage>
</organism>
<evidence type="ECO:0000313" key="3">
    <source>
        <dbReference type="Proteomes" id="UP000001976"/>
    </source>
</evidence>
<accession>Q92Z54</accession>
<evidence type="ECO:0008006" key="4">
    <source>
        <dbReference type="Google" id="ProtNLM"/>
    </source>
</evidence>
<geneLocation type="plasmid" evidence="2 3">
    <name>pSymA</name>
</geneLocation>
<feature type="region of interest" description="Disordered" evidence="1">
    <location>
        <begin position="52"/>
        <end position="82"/>
    </location>
</feature>
<reference evidence="3" key="2">
    <citation type="journal article" date="2001" name="Science">
        <title>The composite genome of the legume symbiont Sinorhizobium meliloti.</title>
        <authorList>
            <person name="Galibert F."/>
            <person name="Finan T.M."/>
            <person name="Long S.R."/>
            <person name="Puehler A."/>
            <person name="Abola P."/>
            <person name="Ampe F."/>
            <person name="Barloy-Hubler F."/>
            <person name="Barnett M.J."/>
            <person name="Becker A."/>
            <person name="Boistard P."/>
            <person name="Bothe G."/>
            <person name="Boutry M."/>
            <person name="Bowser L."/>
            <person name="Buhrmester J."/>
            <person name="Cadieu E."/>
            <person name="Capela D."/>
            <person name="Chain P."/>
            <person name="Cowie A."/>
            <person name="Davis R.W."/>
            <person name="Dreano S."/>
            <person name="Federspiel N.A."/>
            <person name="Fisher R.F."/>
            <person name="Gloux S."/>
            <person name="Godrie T."/>
            <person name="Goffeau A."/>
            <person name="Golding B."/>
            <person name="Gouzy J."/>
            <person name="Gurjal M."/>
            <person name="Hernandez-Lucas I."/>
            <person name="Hong A."/>
            <person name="Huizar L."/>
            <person name="Hyman R.W."/>
            <person name="Jones T."/>
            <person name="Kahn D."/>
            <person name="Kahn M.L."/>
            <person name="Kalman S."/>
            <person name="Keating D.H."/>
            <person name="Kiss E."/>
            <person name="Komp C."/>
            <person name="Lelaure V."/>
            <person name="Masuy D."/>
            <person name="Palm C."/>
            <person name="Peck M.C."/>
            <person name="Pohl T.M."/>
            <person name="Portetelle D."/>
            <person name="Purnelle B."/>
            <person name="Ramsperger U."/>
            <person name="Surzycki R."/>
            <person name="Thebault P."/>
            <person name="Vandenbol M."/>
            <person name="Vorhoelter F.J."/>
            <person name="Weidner S."/>
            <person name="Wells D.H."/>
            <person name="Wong K."/>
            <person name="Yeh K.-C."/>
            <person name="Batut J."/>
        </authorList>
    </citation>
    <scope>NUCLEOTIDE SEQUENCE [LARGE SCALE GENOMIC DNA]</scope>
    <source>
        <strain evidence="3">1021</strain>
        <plasmid evidence="3">Plasmid pSymA</plasmid>
    </source>
</reference>
<keyword evidence="3" id="KW-1185">Reference proteome</keyword>
<dbReference type="KEGG" id="sme:SMa1172"/>
<dbReference type="PIR" id="F95341">
    <property type="entry name" value="F95341"/>
</dbReference>
<dbReference type="HOGENOM" id="CLU_2555929_0_0_5"/>
<name>Q92Z54_RHIME</name>